<keyword evidence="1" id="KW-1133">Transmembrane helix</keyword>
<organism evidence="3 4">
    <name type="scientific">Acetobacter fabarum</name>
    <dbReference type="NCBI Taxonomy" id="483199"/>
    <lineage>
        <taxon>Bacteria</taxon>
        <taxon>Pseudomonadati</taxon>
        <taxon>Pseudomonadota</taxon>
        <taxon>Alphaproteobacteria</taxon>
        <taxon>Acetobacterales</taxon>
        <taxon>Acetobacteraceae</taxon>
        <taxon>Acetobacter</taxon>
    </lineage>
</organism>
<feature type="domain" description="Fatty acid desaturase" evidence="2">
    <location>
        <begin position="32"/>
        <end position="270"/>
    </location>
</feature>
<keyword evidence="1" id="KW-0812">Transmembrane</keyword>
<keyword evidence="1" id="KW-0472">Membrane</keyword>
<evidence type="ECO:0000256" key="1">
    <source>
        <dbReference type="SAM" id="Phobius"/>
    </source>
</evidence>
<comment type="caution">
    <text evidence="3">The sequence shown here is derived from an EMBL/GenBank/DDBJ whole genome shotgun (WGS) entry which is preliminary data.</text>
</comment>
<dbReference type="Proteomes" id="UP000216151">
    <property type="component" value="Unassembled WGS sequence"/>
</dbReference>
<feature type="transmembrane region" description="Helical" evidence="1">
    <location>
        <begin position="61"/>
        <end position="79"/>
    </location>
</feature>
<name>A0A269XUQ2_9PROT</name>
<sequence length="302" mass="35240">MQAIAEWPTWLALLGCYTSWVLLGYLFYPVHPLLALVCMAVTVAFHSSLQHEAIHGHPTPSALFNEVLVGLPLGLAYPYRRYRTSHLQHHHDDALTDPHQDPESYYWDRANWVHLGFFWRFLLTLNNTVLGRLLLGPLVGSIRFFWQDLALIRAGNRTVRRAWVIHALSILLVAAIVTYGFHIPFWLYAVGPAYAGNALIALRSYCEHRWHEAPDGRTIIVEKSFLSFLFLYNNLHVVHHALPGEPWFRMPSLYRQNREQWQIQNRGYVYRGYHKIIWQYLLRSKEPLLHPAYSPQPAREQS</sequence>
<dbReference type="Pfam" id="PF00487">
    <property type="entry name" value="FA_desaturase"/>
    <property type="match status" value="1"/>
</dbReference>
<gene>
    <name evidence="3" type="ORF">B8X00_12620</name>
</gene>
<dbReference type="RefSeq" id="WP_095350414.1">
    <property type="nucleotide sequence ID" value="NZ_JBDNMF010000058.1"/>
</dbReference>
<proteinExistence type="predicted"/>
<evidence type="ECO:0000313" key="3">
    <source>
        <dbReference type="EMBL" id="PAK76899.1"/>
    </source>
</evidence>
<protein>
    <submittedName>
        <fullName evidence="3">Fatty acid desaturase</fullName>
    </submittedName>
</protein>
<accession>A0A269XUQ2</accession>
<dbReference type="InterPro" id="IPR005804">
    <property type="entry name" value="FA_desaturase_dom"/>
</dbReference>
<evidence type="ECO:0000259" key="2">
    <source>
        <dbReference type="Pfam" id="PF00487"/>
    </source>
</evidence>
<feature type="transmembrane region" description="Helical" evidence="1">
    <location>
        <begin position="158"/>
        <end position="179"/>
    </location>
</feature>
<dbReference type="EMBL" id="NCXK01000037">
    <property type="protein sequence ID" value="PAK76899.1"/>
    <property type="molecule type" value="Genomic_DNA"/>
</dbReference>
<dbReference type="GO" id="GO:0006629">
    <property type="term" value="P:lipid metabolic process"/>
    <property type="evidence" value="ECO:0007669"/>
    <property type="project" value="InterPro"/>
</dbReference>
<keyword evidence="4" id="KW-1185">Reference proteome</keyword>
<evidence type="ECO:0000313" key="4">
    <source>
        <dbReference type="Proteomes" id="UP000216151"/>
    </source>
</evidence>
<reference evidence="3 4" key="1">
    <citation type="submission" date="2017-04" db="EMBL/GenBank/DDBJ databases">
        <title>Kefir bacterial isolates.</title>
        <authorList>
            <person name="Kim Y."/>
            <person name="Blasche S."/>
            <person name="Patil K.R."/>
        </authorList>
    </citation>
    <scope>NUCLEOTIDE SEQUENCE [LARGE SCALE GENOMIC DNA]</scope>
    <source>
        <strain evidence="3 4">KR</strain>
    </source>
</reference>
<dbReference type="OrthoDB" id="784276at2"/>
<dbReference type="AlphaFoldDB" id="A0A269XUQ2"/>